<name>A0A840NG00_9PSEU</name>
<dbReference type="InterPro" id="IPR000182">
    <property type="entry name" value="GNAT_dom"/>
</dbReference>
<gene>
    <name evidence="2" type="ORF">BJ969_003918</name>
</gene>
<dbReference type="Gene3D" id="3.40.630.30">
    <property type="match status" value="1"/>
</dbReference>
<dbReference type="RefSeq" id="WP_184480711.1">
    <property type="nucleotide sequence ID" value="NZ_JACHIV010000001.1"/>
</dbReference>
<dbReference type="Proteomes" id="UP000580474">
    <property type="component" value="Unassembled WGS sequence"/>
</dbReference>
<evidence type="ECO:0000259" key="1">
    <source>
        <dbReference type="Pfam" id="PF00583"/>
    </source>
</evidence>
<comment type="caution">
    <text evidence="2">The sequence shown here is derived from an EMBL/GenBank/DDBJ whole genome shotgun (WGS) entry which is preliminary data.</text>
</comment>
<dbReference type="GO" id="GO:0016747">
    <property type="term" value="F:acyltransferase activity, transferring groups other than amino-acyl groups"/>
    <property type="evidence" value="ECO:0007669"/>
    <property type="project" value="InterPro"/>
</dbReference>
<evidence type="ECO:0000313" key="2">
    <source>
        <dbReference type="EMBL" id="MBB5070830.1"/>
    </source>
</evidence>
<evidence type="ECO:0000313" key="3">
    <source>
        <dbReference type="Proteomes" id="UP000580474"/>
    </source>
</evidence>
<dbReference type="AlphaFoldDB" id="A0A840NG00"/>
<dbReference type="InterPro" id="IPR016181">
    <property type="entry name" value="Acyl_CoA_acyltransferase"/>
</dbReference>
<sequence length="185" mass="20392">MPEPAITIQHVPAEQAGALAGELGEAYRDAFSEAPYHYGDEHVDLFLKRFAVQHLRAGASLVVARAGTGEMAGFGFGFTMPTGAPWWSDLTGELDPSITDEPEGRTFALTELLVRRPWRGRHTATRLHDQLLNGRHEQRATLTVRPAATAAQHAYASWGWRKVAQKHNPQPGSPLVDILLKDLRP</sequence>
<feature type="domain" description="N-acetyltransferase" evidence="1">
    <location>
        <begin position="28"/>
        <end position="159"/>
    </location>
</feature>
<protein>
    <submittedName>
        <fullName evidence="2">GNAT superfamily N-acetyltransferase</fullName>
    </submittedName>
</protein>
<dbReference type="SUPFAM" id="SSF55729">
    <property type="entry name" value="Acyl-CoA N-acyltransferases (Nat)"/>
    <property type="match status" value="1"/>
</dbReference>
<proteinExistence type="predicted"/>
<organism evidence="2 3">
    <name type="scientific">Saccharopolyspora gloriosae</name>
    <dbReference type="NCBI Taxonomy" id="455344"/>
    <lineage>
        <taxon>Bacteria</taxon>
        <taxon>Bacillati</taxon>
        <taxon>Actinomycetota</taxon>
        <taxon>Actinomycetes</taxon>
        <taxon>Pseudonocardiales</taxon>
        <taxon>Pseudonocardiaceae</taxon>
        <taxon>Saccharopolyspora</taxon>
    </lineage>
</organism>
<dbReference type="EMBL" id="JACHIV010000001">
    <property type="protein sequence ID" value="MBB5070830.1"/>
    <property type="molecule type" value="Genomic_DNA"/>
</dbReference>
<reference evidence="2 3" key="1">
    <citation type="submission" date="2020-08" db="EMBL/GenBank/DDBJ databases">
        <title>Sequencing the genomes of 1000 actinobacteria strains.</title>
        <authorList>
            <person name="Klenk H.-P."/>
        </authorList>
    </citation>
    <scope>NUCLEOTIDE SEQUENCE [LARGE SCALE GENOMIC DNA]</scope>
    <source>
        <strain evidence="2 3">DSM 45582</strain>
    </source>
</reference>
<keyword evidence="2" id="KW-0808">Transferase</keyword>
<keyword evidence="3" id="KW-1185">Reference proteome</keyword>
<accession>A0A840NG00</accession>
<dbReference type="Pfam" id="PF00583">
    <property type="entry name" value="Acetyltransf_1"/>
    <property type="match status" value="1"/>
</dbReference>